<evidence type="ECO:0000313" key="14">
    <source>
        <dbReference type="EMBL" id="SBT80186.1"/>
    </source>
</evidence>
<evidence type="ECO:0000313" key="15">
    <source>
        <dbReference type="Proteomes" id="UP000219799"/>
    </source>
</evidence>
<dbReference type="GO" id="GO:0043998">
    <property type="term" value="F:histone H2A acetyltransferase activity"/>
    <property type="evidence" value="ECO:0007669"/>
    <property type="project" value="InterPro"/>
</dbReference>
<dbReference type="PANTHER" id="PTHR20531:SF1">
    <property type="entry name" value="N-ALPHA-ACETYLTRANSFERASE 40"/>
    <property type="match status" value="1"/>
</dbReference>
<keyword evidence="6" id="KW-0963">Cytoplasm</keyword>
<comment type="catalytic activity">
    <reaction evidence="10">
        <text>N-terminal L-seryl-[histone H2A] + acetyl-CoA = N-terminal N(alpha)-acetyl-L-seryl-[histone H2A] + CoA + H(+)</text>
        <dbReference type="Rhea" id="RHEA:50600"/>
        <dbReference type="Rhea" id="RHEA-COMP:12742"/>
        <dbReference type="Rhea" id="RHEA-COMP:12744"/>
        <dbReference type="ChEBI" id="CHEBI:15378"/>
        <dbReference type="ChEBI" id="CHEBI:57287"/>
        <dbReference type="ChEBI" id="CHEBI:57288"/>
        <dbReference type="ChEBI" id="CHEBI:64738"/>
        <dbReference type="ChEBI" id="CHEBI:83690"/>
        <dbReference type="EC" id="2.3.1.257"/>
    </reaction>
</comment>
<dbReference type="EMBL" id="LT594500">
    <property type="protein sequence ID" value="SBT80186.1"/>
    <property type="molecule type" value="Genomic_DNA"/>
</dbReference>
<sequence>MKKLKDDIKVSQSGKINRTKKKSINKSEQNVKNTNGSKNKDVKDDKEIVKRVKRCRSNDNIFNFIDAKYRKYFLRWGNTTKMACKVECKGKSVDRYVDQHVDRYVDQHVDRYVDQRVDRYADQRVDRYVDQRVDRYADQRVDRYVDQRVMGSHVVFFESINAYELKKYSVSEVLFRTLLEITKVNMEGLYNESNFLNRGWIDSTKWKELTSDRCKLILGFIKYCESCNNNTNDCDIVGNDKFSEDCVEGEDNFLNILKCNDIEKMNKYLCKNKLICFVHYRLTPDYYPYEKNIICYLYEIQIVYDYTKLGLGKYLISMLENLCKHIKLKKIICTVLKNNINAVSFYKNKCSFEIDDSSPDNFPSDNSKPCPYEILKKEIQL</sequence>
<dbReference type="InterPro" id="IPR039949">
    <property type="entry name" value="NAA40"/>
</dbReference>
<keyword evidence="9 14" id="KW-0012">Acyltransferase</keyword>
<comment type="subcellular location">
    <subcellularLocation>
        <location evidence="2">Cytoplasm</location>
    </subcellularLocation>
    <subcellularLocation>
        <location evidence="1">Nucleus</location>
    </subcellularLocation>
</comment>
<evidence type="ECO:0000256" key="3">
    <source>
        <dbReference type="ARBA" id="ARBA00008870"/>
    </source>
</evidence>
<comment type="catalytic activity">
    <reaction evidence="11">
        <text>N-terminal L-seryl-[histone H4] + acetyl-CoA = N-terminal N(alpha)-acetyl-L-seryl-[histone H4] + CoA + H(+)</text>
        <dbReference type="Rhea" id="RHEA:50596"/>
        <dbReference type="Rhea" id="RHEA-COMP:12740"/>
        <dbReference type="Rhea" id="RHEA-COMP:12743"/>
        <dbReference type="ChEBI" id="CHEBI:15378"/>
        <dbReference type="ChEBI" id="CHEBI:57287"/>
        <dbReference type="ChEBI" id="CHEBI:57288"/>
        <dbReference type="ChEBI" id="CHEBI:64738"/>
        <dbReference type="ChEBI" id="CHEBI:83690"/>
        <dbReference type="EC" id="2.3.1.257"/>
    </reaction>
</comment>
<feature type="region of interest" description="Disordered" evidence="12">
    <location>
        <begin position="1"/>
        <end position="43"/>
    </location>
</feature>
<dbReference type="GO" id="GO:0005634">
    <property type="term" value="C:nucleus"/>
    <property type="evidence" value="ECO:0007669"/>
    <property type="project" value="UniProtKB-SubCell"/>
</dbReference>
<evidence type="ECO:0000256" key="7">
    <source>
        <dbReference type="ARBA" id="ARBA00022679"/>
    </source>
</evidence>
<protein>
    <recommendedName>
        <fullName evidence="5">N-alpha-acetyltransferase 40</fullName>
        <ecNumber evidence="4">2.3.1.257</ecNumber>
    </recommendedName>
</protein>
<dbReference type="Gene3D" id="3.40.630.30">
    <property type="match status" value="1"/>
</dbReference>
<dbReference type="AlphaFoldDB" id="A0A1C3L0X1"/>
<dbReference type="GO" id="GO:0005737">
    <property type="term" value="C:cytoplasm"/>
    <property type="evidence" value="ECO:0007669"/>
    <property type="project" value="UniProtKB-SubCell"/>
</dbReference>
<evidence type="ECO:0000256" key="4">
    <source>
        <dbReference type="ARBA" id="ARBA00012950"/>
    </source>
</evidence>
<dbReference type="GO" id="GO:0010485">
    <property type="term" value="F:histone H4 acetyltransferase activity"/>
    <property type="evidence" value="ECO:0007669"/>
    <property type="project" value="InterPro"/>
</dbReference>
<evidence type="ECO:0000256" key="6">
    <source>
        <dbReference type="ARBA" id="ARBA00022490"/>
    </source>
</evidence>
<keyword evidence="7 14" id="KW-0808">Transferase</keyword>
<dbReference type="EC" id="2.3.1.257" evidence="4"/>
<dbReference type="InterPro" id="IPR016181">
    <property type="entry name" value="Acyl_CoA_acyltransferase"/>
</dbReference>
<dbReference type="Proteomes" id="UP000219799">
    <property type="component" value="Chromosome 12"/>
</dbReference>
<evidence type="ECO:0000256" key="9">
    <source>
        <dbReference type="ARBA" id="ARBA00023315"/>
    </source>
</evidence>
<proteinExistence type="inferred from homology"/>
<dbReference type="VEuPathDB" id="PlasmoDB:PmUG01_12041400"/>
<dbReference type="SUPFAM" id="SSF55729">
    <property type="entry name" value="Acyl-CoA N-acyltransferases (Nat)"/>
    <property type="match status" value="1"/>
</dbReference>
<evidence type="ECO:0000256" key="11">
    <source>
        <dbReference type="ARBA" id="ARBA00049524"/>
    </source>
</evidence>
<dbReference type="GO" id="GO:1990189">
    <property type="term" value="F:protein N-terminal-serine acetyltransferase activity"/>
    <property type="evidence" value="ECO:0007669"/>
    <property type="project" value="UniProtKB-EC"/>
</dbReference>
<gene>
    <name evidence="14" type="primary">PmlGA01_120035200</name>
    <name evidence="14" type="ORF">PMLGA01_120035200</name>
</gene>
<evidence type="ECO:0000256" key="8">
    <source>
        <dbReference type="ARBA" id="ARBA00023242"/>
    </source>
</evidence>
<accession>A0A1C3L0X1</accession>
<evidence type="ECO:0000256" key="1">
    <source>
        <dbReference type="ARBA" id="ARBA00004123"/>
    </source>
</evidence>
<evidence type="ECO:0000256" key="12">
    <source>
        <dbReference type="SAM" id="MobiDB-lite"/>
    </source>
</evidence>
<comment type="similarity">
    <text evidence="3">Belongs to the acetyltransferase family. NAA40 subfamily.</text>
</comment>
<dbReference type="PANTHER" id="PTHR20531">
    <property type="entry name" value="N-ALPHA-ACETYLTRANSFERASE 40"/>
    <property type="match status" value="1"/>
</dbReference>
<keyword evidence="8" id="KW-0539">Nucleus</keyword>
<dbReference type="InterPro" id="IPR000182">
    <property type="entry name" value="GNAT_dom"/>
</dbReference>
<feature type="domain" description="N-acetyltransferase" evidence="13">
    <location>
        <begin position="272"/>
        <end position="352"/>
    </location>
</feature>
<dbReference type="Pfam" id="PF00583">
    <property type="entry name" value="Acetyltransf_1"/>
    <property type="match status" value="1"/>
</dbReference>
<evidence type="ECO:0000256" key="10">
    <source>
        <dbReference type="ARBA" id="ARBA00047821"/>
    </source>
</evidence>
<feature type="compositionally biased region" description="Polar residues" evidence="12">
    <location>
        <begin position="26"/>
        <end position="37"/>
    </location>
</feature>
<evidence type="ECO:0000259" key="13">
    <source>
        <dbReference type="Pfam" id="PF00583"/>
    </source>
</evidence>
<organism evidence="14 15">
    <name type="scientific">Plasmodium malariae</name>
    <dbReference type="NCBI Taxonomy" id="5858"/>
    <lineage>
        <taxon>Eukaryota</taxon>
        <taxon>Sar</taxon>
        <taxon>Alveolata</taxon>
        <taxon>Apicomplexa</taxon>
        <taxon>Aconoidasida</taxon>
        <taxon>Haemosporida</taxon>
        <taxon>Plasmodiidae</taxon>
        <taxon>Plasmodium</taxon>
        <taxon>Plasmodium (Plasmodium)</taxon>
    </lineage>
</organism>
<evidence type="ECO:0000256" key="5">
    <source>
        <dbReference type="ARBA" id="ARBA00015043"/>
    </source>
</evidence>
<evidence type="ECO:0000256" key="2">
    <source>
        <dbReference type="ARBA" id="ARBA00004496"/>
    </source>
</evidence>
<reference evidence="14 15" key="1">
    <citation type="submission" date="2016-06" db="EMBL/GenBank/DDBJ databases">
        <authorList>
            <consortium name="Pathogen Informatics"/>
        </authorList>
    </citation>
    <scope>NUCLEOTIDE SEQUENCE [LARGE SCALE GENOMIC DNA]</scope>
    <source>
        <strain evidence="14">PmlGA01</strain>
    </source>
</reference>
<name>A0A1C3L0X1_PLAMA</name>